<accession>A0A9P1GYN7</accession>
<gene>
    <name evidence="4" type="ORF">PPNO1_LOCUS2431</name>
</gene>
<proteinExistence type="inferred from homology"/>
<dbReference type="PANTHER" id="PTHR33365:SF11">
    <property type="entry name" value="TAT PATHWAY SIGNAL SEQUENCE"/>
    <property type="match status" value="1"/>
</dbReference>
<dbReference type="AlphaFoldDB" id="A0A9P1GYN7"/>
<organism evidence="4 5">
    <name type="scientific">Parascedosporium putredinis</name>
    <dbReference type="NCBI Taxonomy" id="1442378"/>
    <lineage>
        <taxon>Eukaryota</taxon>
        <taxon>Fungi</taxon>
        <taxon>Dikarya</taxon>
        <taxon>Ascomycota</taxon>
        <taxon>Pezizomycotina</taxon>
        <taxon>Sordariomycetes</taxon>
        <taxon>Hypocreomycetidae</taxon>
        <taxon>Microascales</taxon>
        <taxon>Microascaceae</taxon>
        <taxon>Parascedosporium</taxon>
    </lineage>
</organism>
<protein>
    <submittedName>
        <fullName evidence="4">Uncharacterized protein</fullName>
    </submittedName>
</protein>
<evidence type="ECO:0000256" key="2">
    <source>
        <dbReference type="ARBA" id="ARBA00023002"/>
    </source>
</evidence>
<evidence type="ECO:0000313" key="5">
    <source>
        <dbReference type="Proteomes" id="UP000838763"/>
    </source>
</evidence>
<dbReference type="GO" id="GO:0016491">
    <property type="term" value="F:oxidoreductase activity"/>
    <property type="evidence" value="ECO:0007669"/>
    <property type="project" value="UniProtKB-KW"/>
</dbReference>
<keyword evidence="5" id="KW-1185">Reference proteome</keyword>
<keyword evidence="2" id="KW-0560">Oxidoreductase</keyword>
<dbReference type="GO" id="GO:0043386">
    <property type="term" value="P:mycotoxin biosynthetic process"/>
    <property type="evidence" value="ECO:0007669"/>
    <property type="project" value="InterPro"/>
</dbReference>
<sequence length="229" mass="25752">MASHRQSTAMHSPTGEDETEAFLDLDLSEKTVDPGHQRRGCWGKGVYTFTKDATFLDEHMLFNRTDTFRTLHNWIPLSSGYVRFDEKDSYDLPQPYITPIDRYTEGPGYMVTLYHQLHCLSYLVEHLQAGYSGARLTEEVAHHAAHCFDYIRQGIMCAADTTLEGQTEAGPAGAPSTSARITTRDAVVGERRLYSRDEHASHDISIYEANGGRSQVILYGSIKRDAENT</sequence>
<comment type="pathway">
    <text evidence="1">Mycotoxin biosynthesis.</text>
</comment>
<dbReference type="PANTHER" id="PTHR33365">
    <property type="entry name" value="YALI0B05434P"/>
    <property type="match status" value="1"/>
</dbReference>
<dbReference type="EMBL" id="CALLCH030000005">
    <property type="protein sequence ID" value="CAI4212678.1"/>
    <property type="molecule type" value="Genomic_DNA"/>
</dbReference>
<comment type="similarity">
    <text evidence="3">Belongs to the ustYa family.</text>
</comment>
<comment type="caution">
    <text evidence="4">The sequence shown here is derived from an EMBL/GenBank/DDBJ whole genome shotgun (WGS) entry which is preliminary data.</text>
</comment>
<evidence type="ECO:0000313" key="4">
    <source>
        <dbReference type="EMBL" id="CAI4212678.1"/>
    </source>
</evidence>
<dbReference type="InterPro" id="IPR021765">
    <property type="entry name" value="UstYa-like"/>
</dbReference>
<reference evidence="4" key="1">
    <citation type="submission" date="2022-11" db="EMBL/GenBank/DDBJ databases">
        <authorList>
            <person name="Scott C."/>
            <person name="Bruce N."/>
        </authorList>
    </citation>
    <scope>NUCLEOTIDE SEQUENCE</scope>
</reference>
<dbReference type="Proteomes" id="UP000838763">
    <property type="component" value="Unassembled WGS sequence"/>
</dbReference>
<dbReference type="Pfam" id="PF11807">
    <property type="entry name" value="UstYa"/>
    <property type="match status" value="1"/>
</dbReference>
<dbReference type="OrthoDB" id="3687641at2759"/>
<evidence type="ECO:0000256" key="3">
    <source>
        <dbReference type="ARBA" id="ARBA00035112"/>
    </source>
</evidence>
<name>A0A9P1GYN7_9PEZI</name>
<evidence type="ECO:0000256" key="1">
    <source>
        <dbReference type="ARBA" id="ARBA00004685"/>
    </source>
</evidence>